<reference evidence="2 3" key="1">
    <citation type="journal article" date="2014" name="Agronomy (Basel)">
        <title>A Draft Genome Sequence for Ensete ventricosum, the Drought-Tolerant Tree Against Hunger.</title>
        <authorList>
            <person name="Harrison J."/>
            <person name="Moore K.A."/>
            <person name="Paszkiewicz K."/>
            <person name="Jones T."/>
            <person name="Grant M."/>
            <person name="Ambacheew D."/>
            <person name="Muzemil S."/>
            <person name="Studholme D.J."/>
        </authorList>
    </citation>
    <scope>NUCLEOTIDE SEQUENCE [LARGE SCALE GENOMIC DNA]</scope>
</reference>
<proteinExistence type="predicted"/>
<dbReference type="Pfam" id="PF24626">
    <property type="entry name" value="SH3_Tf2-1"/>
    <property type="match status" value="1"/>
</dbReference>
<feature type="domain" description="Tf2-1-like SH3-like" evidence="1">
    <location>
        <begin position="80"/>
        <end position="140"/>
    </location>
</feature>
<dbReference type="PANTHER" id="PTHR48475">
    <property type="entry name" value="RIBONUCLEASE H"/>
    <property type="match status" value="1"/>
</dbReference>
<gene>
    <name evidence="2" type="ORF">B296_00057118</name>
</gene>
<organism evidence="2 3">
    <name type="scientific">Ensete ventricosum</name>
    <name type="common">Abyssinian banana</name>
    <name type="synonym">Musa ensete</name>
    <dbReference type="NCBI Taxonomy" id="4639"/>
    <lineage>
        <taxon>Eukaryota</taxon>
        <taxon>Viridiplantae</taxon>
        <taxon>Streptophyta</taxon>
        <taxon>Embryophyta</taxon>
        <taxon>Tracheophyta</taxon>
        <taxon>Spermatophyta</taxon>
        <taxon>Magnoliopsida</taxon>
        <taxon>Liliopsida</taxon>
        <taxon>Zingiberales</taxon>
        <taxon>Musaceae</taxon>
        <taxon>Ensete</taxon>
    </lineage>
</organism>
<name>A0A426X6G3_ENSVE</name>
<dbReference type="PANTHER" id="PTHR48475:SF2">
    <property type="entry name" value="RIBONUCLEASE H"/>
    <property type="match status" value="1"/>
</dbReference>
<evidence type="ECO:0000259" key="1">
    <source>
        <dbReference type="Pfam" id="PF24626"/>
    </source>
</evidence>
<evidence type="ECO:0000313" key="2">
    <source>
        <dbReference type="EMBL" id="RRT35065.1"/>
    </source>
</evidence>
<protein>
    <recommendedName>
        <fullName evidence="1">Tf2-1-like SH3-like domain-containing protein</fullName>
    </recommendedName>
</protein>
<dbReference type="EMBL" id="AMZH03025639">
    <property type="protein sequence ID" value="RRT35065.1"/>
    <property type="molecule type" value="Genomic_DNA"/>
</dbReference>
<evidence type="ECO:0000313" key="3">
    <source>
        <dbReference type="Proteomes" id="UP000287651"/>
    </source>
</evidence>
<dbReference type="InterPro" id="IPR056924">
    <property type="entry name" value="SH3_Tf2-1"/>
</dbReference>
<accession>A0A426X6G3</accession>
<comment type="caution">
    <text evidence="2">The sequence shown here is derived from an EMBL/GenBank/DDBJ whole genome shotgun (WGS) entry which is preliminary data.</text>
</comment>
<dbReference type="Proteomes" id="UP000287651">
    <property type="component" value="Unassembled WGS sequence"/>
</dbReference>
<dbReference type="AlphaFoldDB" id="A0A426X6G3"/>
<sequence length="142" mass="16458">MGESPYSLAFDTEVVLHPEVIFSILRIKNFTIETSKAGLKKNLNMLEERRAKAHLKTLHYQRAIARLNNRRIWPRPIGTGDLVLRRVEVSDPGCTRGKLAPRWEGPYRVTRVIRDGTYILSTMKGKELPQTWHVSNLKKFYV</sequence>